<dbReference type="EMBL" id="BK032731">
    <property type="protein sequence ID" value="DAF57299.1"/>
    <property type="molecule type" value="Genomic_DNA"/>
</dbReference>
<evidence type="ECO:0000313" key="1">
    <source>
        <dbReference type="EMBL" id="DAF57299.1"/>
    </source>
</evidence>
<protein>
    <submittedName>
        <fullName evidence="1">Uncharacterized protein</fullName>
    </submittedName>
</protein>
<sequence length="69" mass="7920">MDYALIAALIVLFLSYLAAATAMVYLIYETLTTMGEIQIRRSQLMIMLAENIIEQKSIRDHQNGQIRED</sequence>
<name>A0A8S5T2Q5_9CAUD</name>
<reference evidence="1" key="1">
    <citation type="journal article" date="2021" name="Proc. Natl. Acad. Sci. U.S.A.">
        <title>A Catalog of Tens of Thousands of Viruses from Human Metagenomes Reveals Hidden Associations with Chronic Diseases.</title>
        <authorList>
            <person name="Tisza M.J."/>
            <person name="Buck C.B."/>
        </authorList>
    </citation>
    <scope>NUCLEOTIDE SEQUENCE</scope>
    <source>
        <strain evidence="1">Ctuch15</strain>
    </source>
</reference>
<organism evidence="1">
    <name type="scientific">Podoviridae sp. ctuch15</name>
    <dbReference type="NCBI Taxonomy" id="2827752"/>
    <lineage>
        <taxon>Viruses</taxon>
        <taxon>Duplodnaviria</taxon>
        <taxon>Heunggongvirae</taxon>
        <taxon>Uroviricota</taxon>
        <taxon>Caudoviricetes</taxon>
    </lineage>
</organism>
<proteinExistence type="predicted"/>
<accession>A0A8S5T2Q5</accession>